<dbReference type="RefSeq" id="WP_188954426.1">
    <property type="nucleotide sequence ID" value="NZ_BMIB01000003.1"/>
</dbReference>
<evidence type="ECO:0000313" key="1">
    <source>
        <dbReference type="EMBL" id="GGH73051.1"/>
    </source>
</evidence>
<organism evidence="1 2">
    <name type="scientific">Filimonas zeae</name>
    <dbReference type="NCBI Taxonomy" id="1737353"/>
    <lineage>
        <taxon>Bacteria</taxon>
        <taxon>Pseudomonadati</taxon>
        <taxon>Bacteroidota</taxon>
        <taxon>Chitinophagia</taxon>
        <taxon>Chitinophagales</taxon>
        <taxon>Chitinophagaceae</taxon>
        <taxon>Filimonas</taxon>
    </lineage>
</organism>
<dbReference type="EMBL" id="BMIB01000003">
    <property type="protein sequence ID" value="GGH73051.1"/>
    <property type="molecule type" value="Genomic_DNA"/>
</dbReference>
<reference evidence="1" key="1">
    <citation type="journal article" date="2014" name="Int. J. Syst. Evol. Microbiol.">
        <title>Complete genome sequence of Corynebacterium casei LMG S-19264T (=DSM 44701T), isolated from a smear-ripened cheese.</title>
        <authorList>
            <consortium name="US DOE Joint Genome Institute (JGI-PGF)"/>
            <person name="Walter F."/>
            <person name="Albersmeier A."/>
            <person name="Kalinowski J."/>
            <person name="Ruckert C."/>
        </authorList>
    </citation>
    <scope>NUCLEOTIDE SEQUENCE</scope>
    <source>
        <strain evidence="1">CGMCC 1.15290</strain>
    </source>
</reference>
<protein>
    <submittedName>
        <fullName evidence="1">Uncharacterized protein</fullName>
    </submittedName>
</protein>
<comment type="caution">
    <text evidence="1">The sequence shown here is derived from an EMBL/GenBank/DDBJ whole genome shotgun (WGS) entry which is preliminary data.</text>
</comment>
<dbReference type="AlphaFoldDB" id="A0A917IZA3"/>
<proteinExistence type="predicted"/>
<reference evidence="1" key="2">
    <citation type="submission" date="2020-09" db="EMBL/GenBank/DDBJ databases">
        <authorList>
            <person name="Sun Q."/>
            <person name="Zhou Y."/>
        </authorList>
    </citation>
    <scope>NUCLEOTIDE SEQUENCE</scope>
    <source>
        <strain evidence="1">CGMCC 1.15290</strain>
    </source>
</reference>
<dbReference type="Proteomes" id="UP000627292">
    <property type="component" value="Unassembled WGS sequence"/>
</dbReference>
<accession>A0A917IZA3</accession>
<gene>
    <name evidence="1" type="ORF">GCM10011379_34140</name>
</gene>
<evidence type="ECO:0000313" key="2">
    <source>
        <dbReference type="Proteomes" id="UP000627292"/>
    </source>
</evidence>
<name>A0A917IZA3_9BACT</name>
<keyword evidence="2" id="KW-1185">Reference proteome</keyword>
<sequence>MKSILLFITNIQHYHDRMNVTPVLDELVGEDCWFVDLSDTDKVLRVEADADKEPFIIVALEKLGFCCNRFVHDC</sequence>